<dbReference type="Gene3D" id="1.10.1170.10">
    <property type="entry name" value="Inhibitor Of Apoptosis Protein (2mihbC-IAP-1), Chain A"/>
    <property type="match status" value="1"/>
</dbReference>
<dbReference type="Proteomes" id="UP000494165">
    <property type="component" value="Unassembled WGS sequence"/>
</dbReference>
<dbReference type="InterPro" id="IPR001370">
    <property type="entry name" value="BIR_rpt"/>
</dbReference>
<evidence type="ECO:0000313" key="1">
    <source>
        <dbReference type="EMBL" id="CAB3388529.1"/>
    </source>
</evidence>
<accession>A0A8S1DWN8</accession>
<name>A0A8S1DWN8_9INSE</name>
<dbReference type="GO" id="GO:0005634">
    <property type="term" value="C:nucleus"/>
    <property type="evidence" value="ECO:0007669"/>
    <property type="project" value="TreeGrafter"/>
</dbReference>
<dbReference type="Pfam" id="PF00653">
    <property type="entry name" value="BIR"/>
    <property type="match status" value="1"/>
</dbReference>
<dbReference type="GO" id="GO:0031398">
    <property type="term" value="P:positive regulation of protein ubiquitination"/>
    <property type="evidence" value="ECO:0007669"/>
    <property type="project" value="TreeGrafter"/>
</dbReference>
<reference evidence="1 2" key="1">
    <citation type="submission" date="2020-04" db="EMBL/GenBank/DDBJ databases">
        <authorList>
            <person name="Alioto T."/>
            <person name="Alioto T."/>
            <person name="Gomez Garrido J."/>
        </authorList>
    </citation>
    <scope>NUCLEOTIDE SEQUENCE [LARGE SCALE GENOMIC DNA]</scope>
</reference>
<evidence type="ECO:0000313" key="2">
    <source>
        <dbReference type="Proteomes" id="UP000494165"/>
    </source>
</evidence>
<dbReference type="InterPro" id="IPR050784">
    <property type="entry name" value="IAP"/>
</dbReference>
<proteinExistence type="predicted"/>
<dbReference type="GO" id="GO:0005737">
    <property type="term" value="C:cytoplasm"/>
    <property type="evidence" value="ECO:0007669"/>
    <property type="project" value="TreeGrafter"/>
</dbReference>
<dbReference type="EMBL" id="CADEPI010000807">
    <property type="protein sequence ID" value="CAB3388529.1"/>
    <property type="molecule type" value="Genomic_DNA"/>
</dbReference>
<dbReference type="GO" id="GO:0043066">
    <property type="term" value="P:negative regulation of apoptotic process"/>
    <property type="evidence" value="ECO:0007669"/>
    <property type="project" value="TreeGrafter"/>
</dbReference>
<dbReference type="OrthoDB" id="7597441at2759"/>
<dbReference type="PANTHER" id="PTHR10044:SF139">
    <property type="entry name" value="DEATH-ASSOCIATED INHIBITOR OF APOPTOSIS 2"/>
    <property type="match status" value="1"/>
</dbReference>
<comment type="caution">
    <text evidence="1">The sequence shown here is derived from an EMBL/GenBank/DDBJ whole genome shotgun (WGS) entry which is preliminary data.</text>
</comment>
<sequence>MIAHFRFSSYKCPLEDRPCGNIAIDVELRPRKYGLVLSEKNDKDRFRGIPRNLDMSEYIDRLATFETHSKQHSYHVDIAKAGFFKHPVYGDLTCFHCGGMLKNFSTKDDPWLEHAKWFSHCFHIQDERGINYIRKAIKLRLGFRREFNEIVCVKNQYNNATISPPDTVCSVVRLST</sequence>
<dbReference type="GO" id="GO:0051726">
    <property type="term" value="P:regulation of cell cycle"/>
    <property type="evidence" value="ECO:0007669"/>
    <property type="project" value="TreeGrafter"/>
</dbReference>
<dbReference type="SMART" id="SM00238">
    <property type="entry name" value="BIR"/>
    <property type="match status" value="1"/>
</dbReference>
<dbReference type="GO" id="GO:0061630">
    <property type="term" value="F:ubiquitin protein ligase activity"/>
    <property type="evidence" value="ECO:0007669"/>
    <property type="project" value="TreeGrafter"/>
</dbReference>
<dbReference type="PROSITE" id="PS50143">
    <property type="entry name" value="BIR_REPEAT_2"/>
    <property type="match status" value="1"/>
</dbReference>
<protein>
    <submittedName>
        <fullName evidence="1">Uncharacterized protein</fullName>
    </submittedName>
</protein>
<gene>
    <name evidence="1" type="ORF">CLODIP_2_CD11168</name>
</gene>
<keyword evidence="2" id="KW-1185">Reference proteome</keyword>
<dbReference type="GO" id="GO:0043027">
    <property type="term" value="F:cysteine-type endopeptidase inhibitor activity involved in apoptotic process"/>
    <property type="evidence" value="ECO:0007669"/>
    <property type="project" value="TreeGrafter"/>
</dbReference>
<organism evidence="1 2">
    <name type="scientific">Cloeon dipterum</name>
    <dbReference type="NCBI Taxonomy" id="197152"/>
    <lineage>
        <taxon>Eukaryota</taxon>
        <taxon>Metazoa</taxon>
        <taxon>Ecdysozoa</taxon>
        <taxon>Arthropoda</taxon>
        <taxon>Hexapoda</taxon>
        <taxon>Insecta</taxon>
        <taxon>Pterygota</taxon>
        <taxon>Palaeoptera</taxon>
        <taxon>Ephemeroptera</taxon>
        <taxon>Pisciforma</taxon>
        <taxon>Baetidae</taxon>
        <taxon>Cloeon</taxon>
    </lineage>
</organism>
<dbReference type="SUPFAM" id="SSF57924">
    <property type="entry name" value="Inhibitor of apoptosis (IAP) repeat"/>
    <property type="match status" value="1"/>
</dbReference>
<dbReference type="PANTHER" id="PTHR10044">
    <property type="entry name" value="INHIBITOR OF APOPTOSIS"/>
    <property type="match status" value="1"/>
</dbReference>
<dbReference type="AlphaFoldDB" id="A0A8S1DWN8"/>